<dbReference type="CDD" id="cd00077">
    <property type="entry name" value="HDc"/>
    <property type="match status" value="1"/>
</dbReference>
<dbReference type="Pfam" id="PF13328">
    <property type="entry name" value="HD_4"/>
    <property type="match status" value="1"/>
</dbReference>
<evidence type="ECO:0000259" key="1">
    <source>
        <dbReference type="SMART" id="SM00471"/>
    </source>
</evidence>
<dbReference type="InterPro" id="IPR052194">
    <property type="entry name" value="MESH1"/>
</dbReference>
<comment type="caution">
    <text evidence="2">The sequence shown here is derived from an EMBL/GenBank/DDBJ whole genome shotgun (WGS) entry which is preliminary data.</text>
</comment>
<dbReference type="RefSeq" id="WP_254154979.1">
    <property type="nucleotide sequence ID" value="NZ_JAHESD010000044.1"/>
</dbReference>
<proteinExistence type="predicted"/>
<accession>A0ABS5VW23</accession>
<dbReference type="SUPFAM" id="SSF109604">
    <property type="entry name" value="HD-domain/PDEase-like"/>
    <property type="match status" value="1"/>
</dbReference>
<evidence type="ECO:0000313" key="3">
    <source>
        <dbReference type="Proteomes" id="UP000772618"/>
    </source>
</evidence>
<feature type="domain" description="HD/PDEase" evidence="1">
    <location>
        <begin position="26"/>
        <end position="146"/>
    </location>
</feature>
<organism evidence="2 3">
    <name type="scientific">Chryseosolibacter indicus</name>
    <dbReference type="NCBI Taxonomy" id="2782351"/>
    <lineage>
        <taxon>Bacteria</taxon>
        <taxon>Pseudomonadati</taxon>
        <taxon>Bacteroidota</taxon>
        <taxon>Cytophagia</taxon>
        <taxon>Cytophagales</taxon>
        <taxon>Chryseotaleaceae</taxon>
        <taxon>Chryseosolibacter</taxon>
    </lineage>
</organism>
<name>A0ABS5VW23_9BACT</name>
<gene>
    <name evidence="2" type="ORF">KK060_17145</name>
</gene>
<dbReference type="PANTHER" id="PTHR46246">
    <property type="entry name" value="GUANOSINE-3',5'-BIS(DIPHOSPHATE) 3'-PYROPHOSPHOHYDROLASE MESH1"/>
    <property type="match status" value="1"/>
</dbReference>
<dbReference type="InterPro" id="IPR003607">
    <property type="entry name" value="HD/PDEase_dom"/>
</dbReference>
<dbReference type="PANTHER" id="PTHR46246:SF1">
    <property type="entry name" value="GUANOSINE-3',5'-BIS(DIPHOSPHATE) 3'-PYROPHOSPHOHYDROLASE MESH1"/>
    <property type="match status" value="1"/>
</dbReference>
<reference evidence="2 3" key="1">
    <citation type="submission" date="2021-05" db="EMBL/GenBank/DDBJ databases">
        <title>A Polyphasic approach of four new species of the genus Ohtaekwangia: Ohtaekwangia histidinii sp. nov., Ohtaekwangia cretensis sp. nov., Ohtaekwangia indiensis sp. nov., Ohtaekwangia reichenbachii sp. nov. from diverse environment.</title>
        <authorList>
            <person name="Octaviana S."/>
        </authorList>
    </citation>
    <scope>NUCLEOTIDE SEQUENCE [LARGE SCALE GENOMIC DNA]</scope>
    <source>
        <strain evidence="2 3">PWU20</strain>
    </source>
</reference>
<keyword evidence="3" id="KW-1185">Reference proteome</keyword>
<protein>
    <submittedName>
        <fullName evidence="2">HD domain-containing protein</fullName>
    </submittedName>
</protein>
<evidence type="ECO:0000313" key="2">
    <source>
        <dbReference type="EMBL" id="MBT1705022.1"/>
    </source>
</evidence>
<sequence>MNEEDLLKKIERFADAAHGAQTRKYTNDRYIVHPIRVMNLCEHYNNDIAVLAAALLHDVLEDTAVTRDELFTFLKMQMDTKTANSTIKLVEELTDIYTKNNFPSLNRKVRKALEAQRLSLVSSDAQTIKYADIIDNSDLVTADPDFATVYLREASILLEIMQKGNNDLRDKAIQRITECKRILKRIKFSQ</sequence>
<dbReference type="SMART" id="SM00471">
    <property type="entry name" value="HDc"/>
    <property type="match status" value="1"/>
</dbReference>
<dbReference type="EMBL" id="JAHESD010000044">
    <property type="protein sequence ID" value="MBT1705022.1"/>
    <property type="molecule type" value="Genomic_DNA"/>
</dbReference>
<dbReference type="Gene3D" id="1.10.3210.10">
    <property type="entry name" value="Hypothetical protein af1432"/>
    <property type="match status" value="1"/>
</dbReference>
<dbReference type="Proteomes" id="UP000772618">
    <property type="component" value="Unassembled WGS sequence"/>
</dbReference>